<keyword evidence="3" id="KW-1185">Reference proteome</keyword>
<sequence length="205" mass="23798">MDEYNPVTKAPKDTCVTVFLACLKHAGIEFDRIEIAVLKVWEQSQFRLGEALVTMLAGSLVWEGGLNAVQAGGQPLDMGDVRSLDVCEELFFKTNWTMPNFEKCREIFENYQRRVKWVADWDPTERLSEWQEMVKGVEGDIENLDRELDRISEMIKEKIKMGEAVLKQLDENKVEMQRQIDGYNLEIEWAKVYLEWVRDVNSGNA</sequence>
<comment type="caution">
    <text evidence="2">The sequence shown here is derived from an EMBL/GenBank/DDBJ whole genome shotgun (WGS) entry which is preliminary data.</text>
</comment>
<accession>A0A4Z1H8J0</accession>
<reference evidence="2 3" key="1">
    <citation type="submission" date="2017-12" db="EMBL/GenBank/DDBJ databases">
        <title>Comparative genomics of Botrytis spp.</title>
        <authorList>
            <person name="Valero-Jimenez C.A."/>
            <person name="Tapia P."/>
            <person name="Veloso J."/>
            <person name="Silva-Moreno E."/>
            <person name="Staats M."/>
            <person name="Valdes J.H."/>
            <person name="Van Kan J.A.L."/>
        </authorList>
    </citation>
    <scope>NUCLEOTIDE SEQUENCE [LARGE SCALE GENOMIC DNA]</scope>
    <source>
        <strain evidence="2 3">Be9601</strain>
    </source>
</reference>
<evidence type="ECO:0000313" key="3">
    <source>
        <dbReference type="Proteomes" id="UP000297229"/>
    </source>
</evidence>
<feature type="coiled-coil region" evidence="1">
    <location>
        <begin position="127"/>
        <end position="186"/>
    </location>
</feature>
<name>A0A4Z1H8J0_9HELO</name>
<keyword evidence="1" id="KW-0175">Coiled coil</keyword>
<evidence type="ECO:0000313" key="2">
    <source>
        <dbReference type="EMBL" id="TGO44471.1"/>
    </source>
</evidence>
<proteinExistence type="predicted"/>
<organism evidence="2 3">
    <name type="scientific">Botrytis elliptica</name>
    <dbReference type="NCBI Taxonomy" id="278938"/>
    <lineage>
        <taxon>Eukaryota</taxon>
        <taxon>Fungi</taxon>
        <taxon>Dikarya</taxon>
        <taxon>Ascomycota</taxon>
        <taxon>Pezizomycotina</taxon>
        <taxon>Leotiomycetes</taxon>
        <taxon>Helotiales</taxon>
        <taxon>Sclerotiniaceae</taxon>
        <taxon>Botrytis</taxon>
    </lineage>
</organism>
<evidence type="ECO:0000256" key="1">
    <source>
        <dbReference type="SAM" id="Coils"/>
    </source>
</evidence>
<dbReference type="Proteomes" id="UP000297229">
    <property type="component" value="Unassembled WGS sequence"/>
</dbReference>
<protein>
    <submittedName>
        <fullName evidence="2">Uncharacterized protein</fullName>
    </submittedName>
</protein>
<dbReference type="EMBL" id="PQXM01002595">
    <property type="protein sequence ID" value="TGO44471.1"/>
    <property type="molecule type" value="Genomic_DNA"/>
</dbReference>
<gene>
    <name evidence="2" type="ORF">BELL_2597g00010</name>
</gene>
<dbReference type="AlphaFoldDB" id="A0A4Z1H8J0"/>